<evidence type="ECO:0000313" key="1">
    <source>
        <dbReference type="EMBL" id="GAS95686.1"/>
    </source>
</evidence>
<accession>A0A100WCV2</accession>
<dbReference type="Proteomes" id="UP000069443">
    <property type="component" value="Unassembled WGS sequence"/>
</dbReference>
<evidence type="ECO:0000313" key="2">
    <source>
        <dbReference type="Proteomes" id="UP000069443"/>
    </source>
</evidence>
<keyword evidence="2" id="KW-1185">Reference proteome</keyword>
<protein>
    <submittedName>
        <fullName evidence="1">ADP-ribosylation/Crystallin J1</fullName>
    </submittedName>
</protein>
<reference evidence="2" key="1">
    <citation type="journal article" date="2016" name="Genome Announc.">
        <title>Draft Genome Sequences of Five Rapidly Growing Mycobacterium Species, M. thermoresistibile, M. fortuitum subsp. acetamidolyticum, M. canariasense, M. brisbanense, and M. novocastrense.</title>
        <authorList>
            <person name="Katahira K."/>
            <person name="Ogura Y."/>
            <person name="Gotoh Y."/>
            <person name="Hayashi T."/>
        </authorList>
    </citation>
    <scope>NUCLEOTIDE SEQUENCE [LARGE SCALE GENOMIC DNA]</scope>
    <source>
        <strain evidence="2">JCM15298</strain>
    </source>
</reference>
<comment type="caution">
    <text evidence="1">The sequence shown here is derived from an EMBL/GenBank/DDBJ whole genome shotgun (WGS) entry which is preliminary data.</text>
</comment>
<sequence length="144" mass="15740">MLGLHLRRELLMDTQAIRDSVASAHQPRRVSHYPGALLCSCGKLEPLDKRPVYIEFTAAHVIDAYLAELQTAAIELVQRAEFAPPRAAGDYNTPRCPASCDCSCCYGFADKSCHCFADPCNCGGDRADHGQKPLTTDPEETTGR</sequence>
<dbReference type="AlphaFoldDB" id="A0A100WCV2"/>
<dbReference type="RefSeq" id="WP_062656836.1">
    <property type="nucleotide sequence ID" value="NZ_BCSY01000042.1"/>
</dbReference>
<gene>
    <name evidence="1" type="ORF">RMCC_2652</name>
</gene>
<dbReference type="EMBL" id="BCSY01000042">
    <property type="protein sequence ID" value="GAS95686.1"/>
    <property type="molecule type" value="Genomic_DNA"/>
</dbReference>
<proteinExistence type="predicted"/>
<reference evidence="2" key="2">
    <citation type="submission" date="2016-02" db="EMBL/GenBank/DDBJ databases">
        <title>Draft genome sequence of five rapidly growing Mycobacterium species.</title>
        <authorList>
            <person name="Katahira K."/>
            <person name="Gotou Y."/>
            <person name="Iida K."/>
            <person name="Ogura Y."/>
            <person name="Hayashi T."/>
        </authorList>
    </citation>
    <scope>NUCLEOTIDE SEQUENCE [LARGE SCALE GENOMIC DNA]</scope>
    <source>
        <strain evidence="2">JCM15298</strain>
    </source>
</reference>
<dbReference type="STRING" id="228230.RMCC_2652"/>
<name>A0A100WCV2_MYCCR</name>
<organism evidence="1 2">
    <name type="scientific">Mycolicibacterium canariasense</name>
    <name type="common">Mycobacterium canariasense</name>
    <dbReference type="NCBI Taxonomy" id="228230"/>
    <lineage>
        <taxon>Bacteria</taxon>
        <taxon>Bacillati</taxon>
        <taxon>Actinomycetota</taxon>
        <taxon>Actinomycetes</taxon>
        <taxon>Mycobacteriales</taxon>
        <taxon>Mycobacteriaceae</taxon>
        <taxon>Mycolicibacterium</taxon>
    </lineage>
</organism>